<dbReference type="PANTHER" id="PTHR14319:SF3">
    <property type="entry name" value="TRANSMEMBRANE PROTEIN-LIKE PROTEIN"/>
    <property type="match status" value="1"/>
</dbReference>
<dbReference type="OrthoDB" id="69646at2759"/>
<sequence length="536" mass="60843">MMLKLKFCVLFYYVKVVILLVPEVSQEGLLQPYMTYSDVSLFHYHVPPEVERVTWEFAAFMDDPNCPIRDVHILVQHGSYPVFSTSNDTFPSYMYNLRSSLQKVVTKTAYQPHDATILSIYNPLPGSWFAAAYIPDWNEQMQQEGLIHKCRYSLGSVAMWSQKDHIRTLNIGLPQRISTLENLSYFRFYVPSHTWLVKVNISNCRIREKFSSINDGVDGPRWCIRSASLSARALPEHKPDLLGIANISEGLGHTFIEKHPYSDSYYYLLVFTEGETDLTVTIKTKECGSLQKKPYTTLLKRARLSSSLGSSSSNLTANHSVSYIVNSSDSKLNFLGENGTIQLSYSTKDNTSSVDKENNTNSNSIWSEITSSFVLEKEDSAEGFENDSGIEEDEEGKEHKCFPILPLARIKHSRDFTDTFLVQGPEWFSTWVSVHGETPVFTHMTLLPYTDIGGTLSITLHMDELLMNATNQLISVIGCVKKGRPPLVNVDKLECEKDLTLNISTASFKTVEDFLLIPFPEPDVWYLALHVVCYYK</sequence>
<protein>
    <recommendedName>
        <fullName evidence="10">Transmembrane protein</fullName>
    </recommendedName>
</protein>
<evidence type="ECO:0000313" key="8">
    <source>
        <dbReference type="EMBL" id="KAB7494101.1"/>
    </source>
</evidence>
<dbReference type="PANTHER" id="PTHR14319">
    <property type="entry name" value="FIVE-SPAN TRANSMEMBRANE PROTEIN M83"/>
    <property type="match status" value="1"/>
</dbReference>
<comment type="similarity">
    <text evidence="2">Belongs to the TMEM8 family.</text>
</comment>
<keyword evidence="4" id="KW-0812">Transmembrane</keyword>
<dbReference type="AlphaFoldDB" id="A0A5N5SJ55"/>
<keyword evidence="6" id="KW-0472">Membrane</keyword>
<evidence type="ECO:0000256" key="4">
    <source>
        <dbReference type="ARBA" id="ARBA00022692"/>
    </source>
</evidence>
<comment type="caution">
    <text evidence="8">The sequence shown here is derived from an EMBL/GenBank/DDBJ whole genome shotgun (WGS) entry which is preliminary data.</text>
</comment>
<name>A0A5N5SJ55_9CRUS</name>
<accession>A0A5N5SJ55</accession>
<organism evidence="8 9">
    <name type="scientific">Armadillidium nasatum</name>
    <dbReference type="NCBI Taxonomy" id="96803"/>
    <lineage>
        <taxon>Eukaryota</taxon>
        <taxon>Metazoa</taxon>
        <taxon>Ecdysozoa</taxon>
        <taxon>Arthropoda</taxon>
        <taxon>Crustacea</taxon>
        <taxon>Multicrustacea</taxon>
        <taxon>Malacostraca</taxon>
        <taxon>Eumalacostraca</taxon>
        <taxon>Peracarida</taxon>
        <taxon>Isopoda</taxon>
        <taxon>Oniscidea</taxon>
        <taxon>Crinocheta</taxon>
        <taxon>Armadillidiidae</taxon>
        <taxon>Armadillidium</taxon>
    </lineage>
</organism>
<evidence type="ECO:0000256" key="5">
    <source>
        <dbReference type="ARBA" id="ARBA00022989"/>
    </source>
</evidence>
<dbReference type="GO" id="GO:0005886">
    <property type="term" value="C:plasma membrane"/>
    <property type="evidence" value="ECO:0007669"/>
    <property type="project" value="UniProtKB-SubCell"/>
</dbReference>
<keyword evidence="5" id="KW-1133">Transmembrane helix</keyword>
<gene>
    <name evidence="8" type="ORF">Anas_10688</name>
</gene>
<feature type="signal peptide" evidence="7">
    <location>
        <begin position="1"/>
        <end position="26"/>
    </location>
</feature>
<dbReference type="InterPro" id="IPR021910">
    <property type="entry name" value="NGX6/PGAP6/MYMK"/>
</dbReference>
<evidence type="ECO:0000256" key="1">
    <source>
        <dbReference type="ARBA" id="ARBA00004651"/>
    </source>
</evidence>
<keyword evidence="7" id="KW-0732">Signal</keyword>
<reference evidence="8 9" key="1">
    <citation type="journal article" date="2019" name="PLoS Biol.">
        <title>Sex chromosomes control vertical transmission of feminizing Wolbachia symbionts in an isopod.</title>
        <authorList>
            <person name="Becking T."/>
            <person name="Chebbi M.A."/>
            <person name="Giraud I."/>
            <person name="Moumen B."/>
            <person name="Laverre T."/>
            <person name="Caubet Y."/>
            <person name="Peccoud J."/>
            <person name="Gilbert C."/>
            <person name="Cordaux R."/>
        </authorList>
    </citation>
    <scope>NUCLEOTIDE SEQUENCE [LARGE SCALE GENOMIC DNA]</scope>
    <source>
        <strain evidence="8">ANa2</strain>
        <tissue evidence="8">Whole body excluding digestive tract and cuticle</tissue>
    </source>
</reference>
<evidence type="ECO:0000256" key="6">
    <source>
        <dbReference type="ARBA" id="ARBA00023136"/>
    </source>
</evidence>
<dbReference type="Proteomes" id="UP000326759">
    <property type="component" value="Unassembled WGS sequence"/>
</dbReference>
<comment type="subcellular location">
    <subcellularLocation>
        <location evidence="1">Cell membrane</location>
        <topology evidence="1">Multi-pass membrane protein</topology>
    </subcellularLocation>
</comment>
<keyword evidence="9" id="KW-1185">Reference proteome</keyword>
<feature type="chain" id="PRO_5024353763" description="Transmembrane protein" evidence="7">
    <location>
        <begin position="27"/>
        <end position="536"/>
    </location>
</feature>
<evidence type="ECO:0008006" key="10">
    <source>
        <dbReference type="Google" id="ProtNLM"/>
    </source>
</evidence>
<keyword evidence="3" id="KW-1003">Cell membrane</keyword>
<evidence type="ECO:0000256" key="7">
    <source>
        <dbReference type="SAM" id="SignalP"/>
    </source>
</evidence>
<evidence type="ECO:0000313" key="9">
    <source>
        <dbReference type="Proteomes" id="UP000326759"/>
    </source>
</evidence>
<feature type="non-terminal residue" evidence="8">
    <location>
        <position position="536"/>
    </location>
</feature>
<proteinExistence type="inferred from homology"/>
<dbReference type="EMBL" id="SEYY01024461">
    <property type="protein sequence ID" value="KAB7494101.1"/>
    <property type="molecule type" value="Genomic_DNA"/>
</dbReference>
<evidence type="ECO:0000256" key="2">
    <source>
        <dbReference type="ARBA" id="ARBA00005542"/>
    </source>
</evidence>
<evidence type="ECO:0000256" key="3">
    <source>
        <dbReference type="ARBA" id="ARBA00022475"/>
    </source>
</evidence>